<evidence type="ECO:0000313" key="3">
    <source>
        <dbReference type="Proteomes" id="UP001206595"/>
    </source>
</evidence>
<evidence type="ECO:0000313" key="2">
    <source>
        <dbReference type="EMBL" id="KAI8582058.1"/>
    </source>
</evidence>
<name>A0AAD5EDU2_UMBRA</name>
<dbReference type="InterPro" id="IPR009057">
    <property type="entry name" value="Homeodomain-like_sf"/>
</dbReference>
<dbReference type="Gene3D" id="1.10.246.220">
    <property type="match status" value="1"/>
</dbReference>
<dbReference type="AlphaFoldDB" id="A0AAD5EDU2"/>
<proteinExistence type="predicted"/>
<reference evidence="2" key="2">
    <citation type="journal article" date="2022" name="Proc. Natl. Acad. Sci. U.S.A.">
        <title>Diploid-dominant life cycles characterize the early evolution of Fungi.</title>
        <authorList>
            <person name="Amses K.R."/>
            <person name="Simmons D.R."/>
            <person name="Longcore J.E."/>
            <person name="Mondo S.J."/>
            <person name="Seto K."/>
            <person name="Jeronimo G.H."/>
            <person name="Bonds A.E."/>
            <person name="Quandt C.A."/>
            <person name="Davis W.J."/>
            <person name="Chang Y."/>
            <person name="Federici B.A."/>
            <person name="Kuo A."/>
            <person name="LaButti K."/>
            <person name="Pangilinan J."/>
            <person name="Andreopoulos W."/>
            <person name="Tritt A."/>
            <person name="Riley R."/>
            <person name="Hundley H."/>
            <person name="Johnson J."/>
            <person name="Lipzen A."/>
            <person name="Barry K."/>
            <person name="Lang B.F."/>
            <person name="Cuomo C.A."/>
            <person name="Buchler N.E."/>
            <person name="Grigoriev I.V."/>
            <person name="Spatafora J.W."/>
            <person name="Stajich J.E."/>
            <person name="James T.Y."/>
        </authorList>
    </citation>
    <scope>NUCLEOTIDE SEQUENCE</scope>
    <source>
        <strain evidence="2">AG</strain>
    </source>
</reference>
<dbReference type="RefSeq" id="XP_051447062.1">
    <property type="nucleotide sequence ID" value="XM_051586990.1"/>
</dbReference>
<feature type="compositionally biased region" description="Polar residues" evidence="1">
    <location>
        <begin position="394"/>
        <end position="414"/>
    </location>
</feature>
<protein>
    <recommendedName>
        <fullName evidence="4">HTH myb-type domain-containing protein</fullName>
    </recommendedName>
</protein>
<feature type="compositionally biased region" description="Low complexity" evidence="1">
    <location>
        <begin position="379"/>
        <end position="393"/>
    </location>
</feature>
<feature type="compositionally biased region" description="Polar residues" evidence="1">
    <location>
        <begin position="363"/>
        <end position="377"/>
    </location>
</feature>
<accession>A0AAD5EDU2</accession>
<evidence type="ECO:0008006" key="4">
    <source>
        <dbReference type="Google" id="ProtNLM"/>
    </source>
</evidence>
<feature type="region of interest" description="Disordered" evidence="1">
    <location>
        <begin position="363"/>
        <end position="440"/>
    </location>
</feature>
<evidence type="ECO:0000256" key="1">
    <source>
        <dbReference type="SAM" id="MobiDB-lite"/>
    </source>
</evidence>
<dbReference type="SUPFAM" id="SSF46689">
    <property type="entry name" value="Homeodomain-like"/>
    <property type="match status" value="1"/>
</dbReference>
<dbReference type="CDD" id="cd11660">
    <property type="entry name" value="SANT_TRF"/>
    <property type="match status" value="1"/>
</dbReference>
<keyword evidence="3" id="KW-1185">Reference proteome</keyword>
<organism evidence="2 3">
    <name type="scientific">Umbelopsis ramanniana AG</name>
    <dbReference type="NCBI Taxonomy" id="1314678"/>
    <lineage>
        <taxon>Eukaryota</taxon>
        <taxon>Fungi</taxon>
        <taxon>Fungi incertae sedis</taxon>
        <taxon>Mucoromycota</taxon>
        <taxon>Mucoromycotina</taxon>
        <taxon>Umbelopsidomycetes</taxon>
        <taxon>Umbelopsidales</taxon>
        <taxon>Umbelopsidaceae</taxon>
        <taxon>Umbelopsis</taxon>
    </lineage>
</organism>
<dbReference type="EMBL" id="MU620902">
    <property type="protein sequence ID" value="KAI8582058.1"/>
    <property type="molecule type" value="Genomic_DNA"/>
</dbReference>
<feature type="compositionally biased region" description="Polar residues" evidence="1">
    <location>
        <begin position="131"/>
        <end position="143"/>
    </location>
</feature>
<dbReference type="GeneID" id="75912338"/>
<feature type="compositionally biased region" description="Polar residues" evidence="1">
    <location>
        <begin position="217"/>
        <end position="245"/>
    </location>
</feature>
<gene>
    <name evidence="2" type="ORF">K450DRAFT_228821</name>
</gene>
<comment type="caution">
    <text evidence="2">The sequence shown here is derived from an EMBL/GenBank/DDBJ whole genome shotgun (WGS) entry which is preliminary data.</text>
</comment>
<feature type="region of interest" description="Disordered" evidence="1">
    <location>
        <begin position="131"/>
        <end position="253"/>
    </location>
</feature>
<sequence>MTQALDEFEAYVLKAQEEDDISPSESYDELDAMEALIMNVKEEAPESDNETPYGVEDTEDVNDTVEVHAEQQGRFDPYSMSSMSESVQIAISTSTLAGHKDTTHASEYQQIEMEEEEERLDQLLFALSDANGQAPATQSSARSYSPAAGIGATTSSHVDLGEPESSTKNSNQGNIHPSGNEREDSIFEDMPSHQPDAPTQPIPQRRVVKRKLPESSLFDNTRQSHLSTEATSHANEPLFLNNSSSNKKRITDPQEDAVRLTEEDFEKTSVMNEPLATNVKSTALGKIMLSSVRSLPNISVVVGPPDSADEYEWSDSGLTPPTSPEGGAETFPLHISAEARQMTVTEPEPEYIREAIRNMSILPESSRTHVATGNREGSTAAAANATRLPAREASSTSTDLTLSWRPETSQQERTNPPPKVEVHRAPPVNTGARPVKKGSRKVRIPWSTREVDALEAGLEVLGWGQWLAIKKLNYTILKDRDNVAIKDKARNEALRRQKERIPLGPYCGCPFIADA</sequence>
<reference evidence="2" key="1">
    <citation type="submission" date="2021-06" db="EMBL/GenBank/DDBJ databases">
        <authorList>
            <consortium name="DOE Joint Genome Institute"/>
            <person name="Mondo S.J."/>
            <person name="Amses K.R."/>
            <person name="Simmons D.R."/>
            <person name="Longcore J.E."/>
            <person name="Seto K."/>
            <person name="Alves G.H."/>
            <person name="Bonds A.E."/>
            <person name="Quandt C.A."/>
            <person name="Davis W.J."/>
            <person name="Chang Y."/>
            <person name="Letcher P.M."/>
            <person name="Powell M.J."/>
            <person name="Kuo A."/>
            <person name="Labutti K."/>
            <person name="Pangilinan J."/>
            <person name="Andreopoulos W."/>
            <person name="Tritt A."/>
            <person name="Riley R."/>
            <person name="Hundley H."/>
            <person name="Johnson J."/>
            <person name="Lipzen A."/>
            <person name="Barry K."/>
            <person name="Berbee M.L."/>
            <person name="Buchler N.E."/>
            <person name="Grigoriev I.V."/>
            <person name="Spatafora J.W."/>
            <person name="Stajich J.E."/>
            <person name="James T.Y."/>
        </authorList>
    </citation>
    <scope>NUCLEOTIDE SEQUENCE</scope>
    <source>
        <strain evidence="2">AG</strain>
    </source>
</reference>
<dbReference type="Proteomes" id="UP001206595">
    <property type="component" value="Unassembled WGS sequence"/>
</dbReference>
<feature type="compositionally biased region" description="Polar residues" evidence="1">
    <location>
        <begin position="164"/>
        <end position="177"/>
    </location>
</feature>